<organism evidence="1 2">
    <name type="scientific">Cylindrobasidium torrendii FP15055 ss-10</name>
    <dbReference type="NCBI Taxonomy" id="1314674"/>
    <lineage>
        <taxon>Eukaryota</taxon>
        <taxon>Fungi</taxon>
        <taxon>Dikarya</taxon>
        <taxon>Basidiomycota</taxon>
        <taxon>Agaricomycotina</taxon>
        <taxon>Agaricomycetes</taxon>
        <taxon>Agaricomycetidae</taxon>
        <taxon>Agaricales</taxon>
        <taxon>Marasmiineae</taxon>
        <taxon>Physalacriaceae</taxon>
        <taxon>Cylindrobasidium</taxon>
    </lineage>
</organism>
<dbReference type="EMBL" id="KN880432">
    <property type="protein sequence ID" value="KIY74154.1"/>
    <property type="molecule type" value="Genomic_DNA"/>
</dbReference>
<evidence type="ECO:0000313" key="1">
    <source>
        <dbReference type="EMBL" id="KIY74154.1"/>
    </source>
</evidence>
<sequence length="217" mass="24609">MHASLAAAQFVPWRKSQDFVHLSHPTRLIASHGFRVYVLANIPHAASRKLEGRDPAESTRCGCPGPGSDTGYERHWLPAPRWKGYIETTDTSIPVSLWYHEFDPWPCEDRTQQRMERELLEDVRVRRAGSNRPKFESVGEALCRVPSVCIQSIINIAWDAVNFAEEIVSGKGWAKACLDRLYRFAARAEVWIVNVKEHRTKNLVCGGKCAPISWINA</sequence>
<reference evidence="1 2" key="1">
    <citation type="journal article" date="2015" name="Fungal Genet. Biol.">
        <title>Evolution of novel wood decay mechanisms in Agaricales revealed by the genome sequences of Fistulina hepatica and Cylindrobasidium torrendii.</title>
        <authorList>
            <person name="Floudas D."/>
            <person name="Held B.W."/>
            <person name="Riley R."/>
            <person name="Nagy L.G."/>
            <person name="Koehler G."/>
            <person name="Ransdell A.S."/>
            <person name="Younus H."/>
            <person name="Chow J."/>
            <person name="Chiniquy J."/>
            <person name="Lipzen A."/>
            <person name="Tritt A."/>
            <person name="Sun H."/>
            <person name="Haridas S."/>
            <person name="LaButti K."/>
            <person name="Ohm R.A."/>
            <person name="Kues U."/>
            <person name="Blanchette R.A."/>
            <person name="Grigoriev I.V."/>
            <person name="Minto R.E."/>
            <person name="Hibbett D.S."/>
        </authorList>
    </citation>
    <scope>NUCLEOTIDE SEQUENCE [LARGE SCALE GENOMIC DNA]</scope>
    <source>
        <strain evidence="1 2">FP15055 ss-10</strain>
    </source>
</reference>
<dbReference type="Proteomes" id="UP000054007">
    <property type="component" value="Unassembled WGS sequence"/>
</dbReference>
<accession>A0A0D7BVD7</accession>
<name>A0A0D7BVD7_9AGAR</name>
<dbReference type="AlphaFoldDB" id="A0A0D7BVD7"/>
<protein>
    <submittedName>
        <fullName evidence="1">Uncharacterized protein</fullName>
    </submittedName>
</protein>
<gene>
    <name evidence="1" type="ORF">CYLTODRAFT_416409</name>
</gene>
<keyword evidence="2" id="KW-1185">Reference proteome</keyword>
<proteinExistence type="predicted"/>
<evidence type="ECO:0000313" key="2">
    <source>
        <dbReference type="Proteomes" id="UP000054007"/>
    </source>
</evidence>